<comment type="similarity">
    <text evidence="2 17">Belongs to the Nudix hydrolase family.</text>
</comment>
<evidence type="ECO:0000256" key="4">
    <source>
        <dbReference type="ARBA" id="ARBA00022705"/>
    </source>
</evidence>
<dbReference type="Proteomes" id="UP001335183">
    <property type="component" value="Chromosome"/>
</dbReference>
<evidence type="ECO:0000256" key="16">
    <source>
        <dbReference type="ARBA" id="ARBA00042798"/>
    </source>
</evidence>
<dbReference type="PANTHER" id="PTHR47707:SF1">
    <property type="entry name" value="NUDIX HYDROLASE FAMILY PROTEIN"/>
    <property type="match status" value="1"/>
</dbReference>
<protein>
    <recommendedName>
        <fullName evidence="13">8-oxo-dGTP diphosphatase</fullName>
        <ecNumber evidence="12">3.6.1.55</ecNumber>
    </recommendedName>
    <alternativeName>
        <fullName evidence="16">7,8-dihydro-8-oxoguanine-triphosphatase</fullName>
    </alternativeName>
    <alternativeName>
        <fullName evidence="15">Mutator protein MutT</fullName>
    </alternativeName>
    <alternativeName>
        <fullName evidence="14">dGTP pyrophosphohydrolase</fullName>
    </alternativeName>
</protein>
<evidence type="ECO:0000256" key="6">
    <source>
        <dbReference type="ARBA" id="ARBA00022763"/>
    </source>
</evidence>
<dbReference type="RefSeq" id="WP_338446059.1">
    <property type="nucleotide sequence ID" value="NZ_CP144918.1"/>
</dbReference>
<keyword evidence="9" id="KW-0234">DNA repair</keyword>
<evidence type="ECO:0000256" key="9">
    <source>
        <dbReference type="ARBA" id="ARBA00023204"/>
    </source>
</evidence>
<evidence type="ECO:0000256" key="17">
    <source>
        <dbReference type="RuleBase" id="RU003476"/>
    </source>
</evidence>
<comment type="catalytic activity">
    <reaction evidence="11">
        <text>8-oxo-GTP + H2O = 8-oxo-GMP + diphosphate + H(+)</text>
        <dbReference type="Rhea" id="RHEA:67616"/>
        <dbReference type="ChEBI" id="CHEBI:15377"/>
        <dbReference type="ChEBI" id="CHEBI:15378"/>
        <dbReference type="ChEBI" id="CHEBI:33019"/>
        <dbReference type="ChEBI" id="CHEBI:143553"/>
        <dbReference type="ChEBI" id="CHEBI:145694"/>
    </reaction>
</comment>
<dbReference type="EC" id="3.6.1.55" evidence="12"/>
<dbReference type="CDD" id="cd03425">
    <property type="entry name" value="NUDIX_MutT_NudA_like"/>
    <property type="match status" value="1"/>
</dbReference>
<dbReference type="InterPro" id="IPR000086">
    <property type="entry name" value="NUDIX_hydrolase_dom"/>
</dbReference>
<keyword evidence="4" id="KW-0235">DNA replication</keyword>
<evidence type="ECO:0000256" key="2">
    <source>
        <dbReference type="ARBA" id="ARBA00005582"/>
    </source>
</evidence>
<keyword evidence="5" id="KW-0479">Metal-binding</keyword>
<evidence type="ECO:0000256" key="3">
    <source>
        <dbReference type="ARBA" id="ARBA00022457"/>
    </source>
</evidence>
<accession>A0ABZ2D339</accession>
<dbReference type="Pfam" id="PF00293">
    <property type="entry name" value="NUDIX"/>
    <property type="match status" value="1"/>
</dbReference>
<feature type="domain" description="Nudix hydrolase" evidence="18">
    <location>
        <begin position="32"/>
        <end position="162"/>
    </location>
</feature>
<comment type="cofactor">
    <cofactor evidence="1">
        <name>Mg(2+)</name>
        <dbReference type="ChEBI" id="CHEBI:18420"/>
    </cofactor>
</comment>
<dbReference type="InterPro" id="IPR047127">
    <property type="entry name" value="MutT-like"/>
</dbReference>
<dbReference type="PRINTS" id="PR00502">
    <property type="entry name" value="NUDIXFAMILY"/>
</dbReference>
<evidence type="ECO:0000256" key="10">
    <source>
        <dbReference type="ARBA" id="ARBA00035861"/>
    </source>
</evidence>
<evidence type="ECO:0000256" key="15">
    <source>
        <dbReference type="ARBA" id="ARBA00041979"/>
    </source>
</evidence>
<evidence type="ECO:0000256" key="7">
    <source>
        <dbReference type="ARBA" id="ARBA00022801"/>
    </source>
</evidence>
<keyword evidence="6" id="KW-0227">DNA damage</keyword>
<keyword evidence="8" id="KW-0460">Magnesium</keyword>
<evidence type="ECO:0000256" key="11">
    <source>
        <dbReference type="ARBA" id="ARBA00036904"/>
    </source>
</evidence>
<evidence type="ECO:0000256" key="13">
    <source>
        <dbReference type="ARBA" id="ARBA00040794"/>
    </source>
</evidence>
<comment type="catalytic activity">
    <reaction evidence="10">
        <text>8-oxo-dGTP + H2O = 8-oxo-dGMP + diphosphate + H(+)</text>
        <dbReference type="Rhea" id="RHEA:31575"/>
        <dbReference type="ChEBI" id="CHEBI:15377"/>
        <dbReference type="ChEBI" id="CHEBI:15378"/>
        <dbReference type="ChEBI" id="CHEBI:33019"/>
        <dbReference type="ChEBI" id="CHEBI:63224"/>
        <dbReference type="ChEBI" id="CHEBI:77896"/>
        <dbReference type="EC" id="3.6.1.55"/>
    </reaction>
</comment>
<evidence type="ECO:0000313" key="20">
    <source>
        <dbReference type="Proteomes" id="UP001335183"/>
    </source>
</evidence>
<dbReference type="PANTHER" id="PTHR47707">
    <property type="entry name" value="8-OXO-DGTP DIPHOSPHATASE"/>
    <property type="match status" value="1"/>
</dbReference>
<keyword evidence="20" id="KW-1185">Reference proteome</keyword>
<dbReference type="InterPro" id="IPR020084">
    <property type="entry name" value="NUDIX_hydrolase_CS"/>
</dbReference>
<dbReference type="InterPro" id="IPR020476">
    <property type="entry name" value="Nudix_hydrolase"/>
</dbReference>
<dbReference type="EMBL" id="CP144918">
    <property type="protein sequence ID" value="WWA47168.1"/>
    <property type="molecule type" value="Genomic_DNA"/>
</dbReference>
<keyword evidence="7 17" id="KW-0378">Hydrolase</keyword>
<proteinExistence type="inferred from homology"/>
<evidence type="ECO:0000256" key="1">
    <source>
        <dbReference type="ARBA" id="ARBA00001946"/>
    </source>
</evidence>
<organism evidence="19 20">
    <name type="scientific">Pelagerythrobacter marensis</name>
    <dbReference type="NCBI Taxonomy" id="543877"/>
    <lineage>
        <taxon>Bacteria</taxon>
        <taxon>Pseudomonadati</taxon>
        <taxon>Pseudomonadota</taxon>
        <taxon>Alphaproteobacteria</taxon>
        <taxon>Sphingomonadales</taxon>
        <taxon>Erythrobacteraceae</taxon>
        <taxon>Pelagerythrobacter</taxon>
    </lineage>
</organism>
<name>A0ABZ2D339_9SPHN</name>
<evidence type="ECO:0000256" key="14">
    <source>
        <dbReference type="ARBA" id="ARBA00041592"/>
    </source>
</evidence>
<keyword evidence="3" id="KW-0515">Mutator protein</keyword>
<dbReference type="SUPFAM" id="SSF55811">
    <property type="entry name" value="Nudix"/>
    <property type="match status" value="1"/>
</dbReference>
<sequence length="170" mass="19518">MDAPDTVLYAACRTRSLKKWFPRAFEMEKLPTWIAVVALALRRRDGRWLMHRRPPGKHHGGLWEFPGGKVEEGETPDFALKREIQEELGIGLDRELLIPVSFAQTARDDERPGIVILLYTATRWEGQPRSLEGGEIAWWTPGEIRELDKPPLDIALCESLFSQRFDDPGR</sequence>
<reference evidence="19 20" key="1">
    <citation type="submission" date="2024-02" db="EMBL/GenBank/DDBJ databases">
        <title>The whole genome sequence of five bacterial samples isolated from Abu Dhabi Sabkha-shore region.</title>
        <authorList>
            <person name="Sudalaimuthuasari N."/>
            <person name="Sarfraz B."/>
            <person name="Tuyisabe J.D."/>
            <person name="Mugisha Ntwali L.D.M."/>
            <person name="Ali A.I.A.A."/>
            <person name="Almansoori S.Z.A."/>
            <person name="Alajami H.S.A."/>
            <person name="Almeqbaali A.A.S."/>
            <person name="Kundu B."/>
            <person name="Saeed E.E."/>
            <person name="Sukumarinath V."/>
            <person name="Mishra A.K."/>
            <person name="Hazzouri K.M."/>
            <person name="Almaskari R."/>
            <person name="Sharma A.K."/>
            <person name="Amiri K.M.A."/>
        </authorList>
    </citation>
    <scope>NUCLEOTIDE SEQUENCE [LARGE SCALE GENOMIC DNA]</scope>
    <source>
        <strain evidence="20">kcgeb_sd</strain>
    </source>
</reference>
<gene>
    <name evidence="19" type="ORF">V5F89_13010</name>
</gene>
<dbReference type="PROSITE" id="PS51462">
    <property type="entry name" value="NUDIX"/>
    <property type="match status" value="1"/>
</dbReference>
<dbReference type="GO" id="GO:0016787">
    <property type="term" value="F:hydrolase activity"/>
    <property type="evidence" value="ECO:0007669"/>
    <property type="project" value="UniProtKB-KW"/>
</dbReference>
<evidence type="ECO:0000256" key="8">
    <source>
        <dbReference type="ARBA" id="ARBA00022842"/>
    </source>
</evidence>
<dbReference type="Gene3D" id="3.90.79.10">
    <property type="entry name" value="Nucleoside Triphosphate Pyrophosphohydrolase"/>
    <property type="match status" value="1"/>
</dbReference>
<dbReference type="PROSITE" id="PS00893">
    <property type="entry name" value="NUDIX_BOX"/>
    <property type="match status" value="1"/>
</dbReference>
<evidence type="ECO:0000259" key="18">
    <source>
        <dbReference type="PROSITE" id="PS51462"/>
    </source>
</evidence>
<evidence type="ECO:0000313" key="19">
    <source>
        <dbReference type="EMBL" id="WWA47168.1"/>
    </source>
</evidence>
<evidence type="ECO:0000256" key="12">
    <source>
        <dbReference type="ARBA" id="ARBA00038905"/>
    </source>
</evidence>
<dbReference type="InterPro" id="IPR015797">
    <property type="entry name" value="NUDIX_hydrolase-like_dom_sf"/>
</dbReference>
<evidence type="ECO:0000256" key="5">
    <source>
        <dbReference type="ARBA" id="ARBA00022723"/>
    </source>
</evidence>